<dbReference type="Proteomes" id="UP000831290">
    <property type="component" value="Chromosome"/>
</dbReference>
<evidence type="ECO:0000313" key="2">
    <source>
        <dbReference type="Proteomes" id="UP000831290"/>
    </source>
</evidence>
<dbReference type="EMBL" id="CP094358">
    <property type="protein sequence ID" value="UOB17667.1"/>
    <property type="molecule type" value="Genomic_DNA"/>
</dbReference>
<accession>A0A9E7CU53</accession>
<keyword evidence="2" id="KW-1185">Reference proteome</keyword>
<sequence>MIFKYQNTDIDSKEDFYEKIKEYYSEKNQEKFSLEYIEKLSSELANYFYNQYADFRKMYPKSIKRYSKLKIEDLENPITHDFVIHFSKENIDDKYVEFCSLLLGINEKEFLEYEQKRNSFKEMF</sequence>
<dbReference type="RefSeq" id="WP_255843297.1">
    <property type="nucleotide sequence ID" value="NZ_CP094358.1"/>
</dbReference>
<name>A0A9E7CU53_9FLAO</name>
<dbReference type="KEGG" id="fbm:MQE35_18240"/>
<gene>
    <name evidence="1" type="ORF">MQE35_18240</name>
</gene>
<protein>
    <submittedName>
        <fullName evidence="1">Uncharacterized protein</fullName>
    </submittedName>
</protein>
<dbReference type="AlphaFoldDB" id="A0A9E7CU53"/>
<reference evidence="1" key="1">
    <citation type="submission" date="2022-03" db="EMBL/GenBank/DDBJ databases">
        <title>Description of Abyssus ytuae gen. nov., sp. nov., a novel member of the family Flavobacteriaceae isolated from the sediment of Mariana Trench.</title>
        <authorList>
            <person name="Zhang J."/>
            <person name="Xu X."/>
        </authorList>
    </citation>
    <scope>NUCLEOTIDE SEQUENCE</scope>
    <source>
        <strain evidence="1">MT3330</strain>
    </source>
</reference>
<organism evidence="1 2">
    <name type="scientific">Abyssalbus ytuae</name>
    <dbReference type="NCBI Taxonomy" id="2926907"/>
    <lineage>
        <taxon>Bacteria</taxon>
        <taxon>Pseudomonadati</taxon>
        <taxon>Bacteroidota</taxon>
        <taxon>Flavobacteriia</taxon>
        <taxon>Flavobacteriales</taxon>
        <taxon>Flavobacteriaceae</taxon>
        <taxon>Abyssalbus</taxon>
    </lineage>
</organism>
<proteinExistence type="predicted"/>
<evidence type="ECO:0000313" key="1">
    <source>
        <dbReference type="EMBL" id="UOB17667.1"/>
    </source>
</evidence>